<evidence type="ECO:0008006" key="2">
    <source>
        <dbReference type="Google" id="ProtNLM"/>
    </source>
</evidence>
<dbReference type="EMBL" id="UIDG01000623">
    <property type="protein sequence ID" value="SUS08493.1"/>
    <property type="molecule type" value="Genomic_DNA"/>
</dbReference>
<gene>
    <name evidence="1" type="ORF">DF3PB_70040</name>
</gene>
<dbReference type="AlphaFoldDB" id="A0A380TL96"/>
<organism evidence="1">
    <name type="scientific">metagenome</name>
    <dbReference type="NCBI Taxonomy" id="256318"/>
    <lineage>
        <taxon>unclassified sequences</taxon>
        <taxon>metagenomes</taxon>
    </lineage>
</organism>
<proteinExistence type="predicted"/>
<protein>
    <recommendedName>
        <fullName evidence="2">Antitoxin SocA-like Panacea domain-containing protein</fullName>
    </recommendedName>
</protein>
<reference evidence="1" key="1">
    <citation type="submission" date="2018-07" db="EMBL/GenBank/DDBJ databases">
        <authorList>
            <person name="Quirk P.G."/>
            <person name="Krulwich T.A."/>
        </authorList>
    </citation>
    <scope>NUCLEOTIDE SEQUENCE</scope>
</reference>
<sequence>MSAAAVNTAFEIAFRILSRAHQDSVHLQPQKLHCLLLLAQGCYAARYGGRPLMPAVFVADTRGPIEPNVHAAFSRGCPDLDLDRAAPNEAVESLLEGLWRRFGQLPVAALVDLVKDLPAYREAARNGERSEIPLSALARDCCDQRLLGNGMLAGRRVLRTQSGRPVCVAPWQPGRGTSPSARTLPPEG</sequence>
<accession>A0A380TL96</accession>
<name>A0A380TL96_9ZZZZ</name>
<evidence type="ECO:0000313" key="1">
    <source>
        <dbReference type="EMBL" id="SUS08493.1"/>
    </source>
</evidence>